<dbReference type="GO" id="GO:0045892">
    <property type="term" value="P:negative regulation of DNA-templated transcription"/>
    <property type="evidence" value="ECO:0007669"/>
    <property type="project" value="TreeGrafter"/>
</dbReference>
<dbReference type="Proteomes" id="UP000445696">
    <property type="component" value="Unassembled WGS sequence"/>
</dbReference>
<gene>
    <name evidence="6" type="ORF">GQF03_05680</name>
</gene>
<proteinExistence type="predicted"/>
<organism evidence="6 7">
    <name type="scientific">Sneathiella chungangensis</name>
    <dbReference type="NCBI Taxonomy" id="1418234"/>
    <lineage>
        <taxon>Bacteria</taxon>
        <taxon>Pseudomonadati</taxon>
        <taxon>Pseudomonadota</taxon>
        <taxon>Alphaproteobacteria</taxon>
        <taxon>Sneathiellales</taxon>
        <taxon>Sneathiellaceae</taxon>
        <taxon>Sneathiella</taxon>
    </lineage>
</organism>
<keyword evidence="1" id="KW-0805">Transcription regulation</keyword>
<feature type="domain" description="IclR-ED" evidence="5">
    <location>
        <begin position="89"/>
        <end position="272"/>
    </location>
</feature>
<dbReference type="InterPro" id="IPR036388">
    <property type="entry name" value="WH-like_DNA-bd_sf"/>
</dbReference>
<dbReference type="SMART" id="SM00346">
    <property type="entry name" value="HTH_ICLR"/>
    <property type="match status" value="1"/>
</dbReference>
<dbReference type="RefSeq" id="WP_338401306.1">
    <property type="nucleotide sequence ID" value="NZ_JBHSDG010000001.1"/>
</dbReference>
<dbReference type="InterPro" id="IPR005471">
    <property type="entry name" value="Tscrpt_reg_IclR_N"/>
</dbReference>
<evidence type="ECO:0000256" key="1">
    <source>
        <dbReference type="ARBA" id="ARBA00023015"/>
    </source>
</evidence>
<dbReference type="AlphaFoldDB" id="A0A845MDQ0"/>
<keyword evidence="2" id="KW-0238">DNA-binding</keyword>
<evidence type="ECO:0000313" key="7">
    <source>
        <dbReference type="Proteomes" id="UP000445696"/>
    </source>
</evidence>
<dbReference type="InterPro" id="IPR050707">
    <property type="entry name" value="HTH_MetabolicPath_Reg"/>
</dbReference>
<dbReference type="InterPro" id="IPR014757">
    <property type="entry name" value="Tscrpt_reg_IclR_C"/>
</dbReference>
<dbReference type="PROSITE" id="PS51077">
    <property type="entry name" value="HTH_ICLR"/>
    <property type="match status" value="1"/>
</dbReference>
<dbReference type="EMBL" id="WTVA01000002">
    <property type="protein sequence ID" value="MZR21815.1"/>
    <property type="molecule type" value="Genomic_DNA"/>
</dbReference>
<protein>
    <submittedName>
        <fullName evidence="6">Helix-turn-helix domain-containing protein</fullName>
    </submittedName>
</protein>
<dbReference type="SUPFAM" id="SSF55781">
    <property type="entry name" value="GAF domain-like"/>
    <property type="match status" value="1"/>
</dbReference>
<evidence type="ECO:0000256" key="3">
    <source>
        <dbReference type="ARBA" id="ARBA00023163"/>
    </source>
</evidence>
<name>A0A845MDQ0_9PROT</name>
<dbReference type="InterPro" id="IPR029016">
    <property type="entry name" value="GAF-like_dom_sf"/>
</dbReference>
<accession>A0A845MDQ0</accession>
<dbReference type="GO" id="GO:0003700">
    <property type="term" value="F:DNA-binding transcription factor activity"/>
    <property type="evidence" value="ECO:0007669"/>
    <property type="project" value="TreeGrafter"/>
</dbReference>
<dbReference type="Gene3D" id="3.30.450.40">
    <property type="match status" value="1"/>
</dbReference>
<comment type="caution">
    <text evidence="6">The sequence shown here is derived from an EMBL/GenBank/DDBJ whole genome shotgun (WGS) entry which is preliminary data.</text>
</comment>
<dbReference type="Pfam" id="PF09339">
    <property type="entry name" value="HTH_IclR"/>
    <property type="match status" value="1"/>
</dbReference>
<dbReference type="InterPro" id="IPR036390">
    <property type="entry name" value="WH_DNA-bd_sf"/>
</dbReference>
<dbReference type="Gene3D" id="1.10.10.10">
    <property type="entry name" value="Winged helix-like DNA-binding domain superfamily/Winged helix DNA-binding domain"/>
    <property type="match status" value="1"/>
</dbReference>
<dbReference type="PANTHER" id="PTHR30136:SF35">
    <property type="entry name" value="HTH-TYPE TRANSCRIPTIONAL REGULATOR RV1719"/>
    <property type="match status" value="1"/>
</dbReference>
<evidence type="ECO:0000256" key="2">
    <source>
        <dbReference type="ARBA" id="ARBA00023125"/>
    </source>
</evidence>
<evidence type="ECO:0000259" key="4">
    <source>
        <dbReference type="PROSITE" id="PS51077"/>
    </source>
</evidence>
<reference evidence="6 7" key="1">
    <citation type="journal article" date="2014" name="Int. J. Syst. Evol. Microbiol.">
        <title>Sneathiella chungangensis sp. nov., isolated from a marine sand, and emended description of the genus Sneathiella.</title>
        <authorList>
            <person name="Siamphan C."/>
            <person name="Kim H."/>
            <person name="Lee J.S."/>
            <person name="Kim W."/>
        </authorList>
    </citation>
    <scope>NUCLEOTIDE SEQUENCE [LARGE SCALE GENOMIC DNA]</scope>
    <source>
        <strain evidence="6 7">KCTC 32476</strain>
    </source>
</reference>
<dbReference type="FunFam" id="1.10.10.10:FF:000056">
    <property type="entry name" value="IclR family transcriptional regulator"/>
    <property type="match status" value="1"/>
</dbReference>
<keyword evidence="7" id="KW-1185">Reference proteome</keyword>
<dbReference type="SUPFAM" id="SSF46785">
    <property type="entry name" value="Winged helix' DNA-binding domain"/>
    <property type="match status" value="1"/>
</dbReference>
<keyword evidence="3" id="KW-0804">Transcription</keyword>
<feature type="domain" description="HTH iclR-type" evidence="4">
    <location>
        <begin position="26"/>
        <end position="88"/>
    </location>
</feature>
<dbReference type="PROSITE" id="PS51078">
    <property type="entry name" value="ICLR_ED"/>
    <property type="match status" value="1"/>
</dbReference>
<sequence>MHRKIARKHAGEAILKSAKTYPTQYLQTVSRAVAVLRAFKGGSRDMSLKELTDELGLNKVTTFRLARTLAHEGLLVQDPSNDRYSLSFGCLALVDTMLDRDGLAEISRKYLREAREETGETATILVREGWDRVVIATEASLQPVRYVMEVGRRNRVYLSGSGACLVSGMKEQEREALFAFLETDPISKEYGLTKEVLLSRLDFIKKNGWGTAQGEWAEEASGVAAPVYNKEGDVIAAIAIAMPRNRYNKSYRDKCAPAAMKAAKLIGKEYDSINR</sequence>
<dbReference type="PANTHER" id="PTHR30136">
    <property type="entry name" value="HELIX-TURN-HELIX TRANSCRIPTIONAL REGULATOR, ICLR FAMILY"/>
    <property type="match status" value="1"/>
</dbReference>
<evidence type="ECO:0000259" key="5">
    <source>
        <dbReference type="PROSITE" id="PS51078"/>
    </source>
</evidence>
<dbReference type="Pfam" id="PF01614">
    <property type="entry name" value="IclR_C"/>
    <property type="match status" value="1"/>
</dbReference>
<evidence type="ECO:0000313" key="6">
    <source>
        <dbReference type="EMBL" id="MZR21815.1"/>
    </source>
</evidence>
<dbReference type="GO" id="GO:0003677">
    <property type="term" value="F:DNA binding"/>
    <property type="evidence" value="ECO:0007669"/>
    <property type="project" value="UniProtKB-KW"/>
</dbReference>